<keyword evidence="18" id="KW-1185">Reference proteome</keyword>
<dbReference type="InterPro" id="IPR014016">
    <property type="entry name" value="UvrD-like_ATP-bd"/>
</dbReference>
<dbReference type="Gene3D" id="3.90.320.10">
    <property type="match status" value="1"/>
</dbReference>
<dbReference type="EC" id="5.6.2.4" evidence="12"/>
<dbReference type="InterPro" id="IPR011335">
    <property type="entry name" value="Restrct_endonuc-II-like"/>
</dbReference>
<dbReference type="GO" id="GO:0005524">
    <property type="term" value="F:ATP binding"/>
    <property type="evidence" value="ECO:0007669"/>
    <property type="project" value="UniProtKB-UniRule"/>
</dbReference>
<dbReference type="GO" id="GO:0005829">
    <property type="term" value="C:cytosol"/>
    <property type="evidence" value="ECO:0007669"/>
    <property type="project" value="TreeGrafter"/>
</dbReference>
<dbReference type="Gene3D" id="3.40.50.300">
    <property type="entry name" value="P-loop containing nucleotide triphosphate hydrolases"/>
    <property type="match status" value="4"/>
</dbReference>
<evidence type="ECO:0000256" key="2">
    <source>
        <dbReference type="ARBA" id="ARBA00022741"/>
    </source>
</evidence>
<keyword evidence="5 14" id="KW-0347">Helicase</keyword>
<keyword evidence="10" id="KW-0413">Isomerase</keyword>
<evidence type="ECO:0000256" key="14">
    <source>
        <dbReference type="PROSITE-ProRule" id="PRU00560"/>
    </source>
</evidence>
<dbReference type="Pfam" id="PF00580">
    <property type="entry name" value="UvrD-helicase"/>
    <property type="match status" value="1"/>
</dbReference>
<dbReference type="PROSITE" id="PS51217">
    <property type="entry name" value="UVRD_HELICASE_CTER"/>
    <property type="match status" value="1"/>
</dbReference>
<dbReference type="InterPro" id="IPR038726">
    <property type="entry name" value="PDDEXK_AddAB-type"/>
</dbReference>
<evidence type="ECO:0000256" key="1">
    <source>
        <dbReference type="ARBA" id="ARBA00022722"/>
    </source>
</evidence>
<comment type="catalytic activity">
    <reaction evidence="13">
        <text>ATP + H2O = ADP + phosphate + H(+)</text>
        <dbReference type="Rhea" id="RHEA:13065"/>
        <dbReference type="ChEBI" id="CHEBI:15377"/>
        <dbReference type="ChEBI" id="CHEBI:15378"/>
        <dbReference type="ChEBI" id="CHEBI:30616"/>
        <dbReference type="ChEBI" id="CHEBI:43474"/>
        <dbReference type="ChEBI" id="CHEBI:456216"/>
        <dbReference type="EC" id="5.6.2.4"/>
    </reaction>
</comment>
<keyword evidence="8" id="KW-0238">DNA-binding</keyword>
<comment type="catalytic activity">
    <reaction evidence="11">
        <text>Couples ATP hydrolysis with the unwinding of duplex DNA by translocating in the 3'-5' direction.</text>
        <dbReference type="EC" id="5.6.2.4"/>
    </reaction>
</comment>
<protein>
    <recommendedName>
        <fullName evidence="12">DNA 3'-5' helicase</fullName>
        <ecNumber evidence="12">5.6.2.4</ecNumber>
    </recommendedName>
</protein>
<evidence type="ECO:0000256" key="5">
    <source>
        <dbReference type="ARBA" id="ARBA00022806"/>
    </source>
</evidence>
<comment type="caution">
    <text evidence="17">The sequence shown here is derived from an EMBL/GenBank/DDBJ whole genome shotgun (WGS) entry which is preliminary data.</text>
</comment>
<accession>A0A011UWY8</accession>
<dbReference type="PANTHER" id="PTHR11070">
    <property type="entry name" value="UVRD / RECB / PCRA DNA HELICASE FAMILY MEMBER"/>
    <property type="match status" value="1"/>
</dbReference>
<dbReference type="InterPro" id="IPR014017">
    <property type="entry name" value="DNA_helicase_UvrD-like_C"/>
</dbReference>
<dbReference type="InterPro" id="IPR011604">
    <property type="entry name" value="PDDEXK-like_dom_sf"/>
</dbReference>
<dbReference type="PROSITE" id="PS51198">
    <property type="entry name" value="UVRD_HELICASE_ATP_BIND"/>
    <property type="match status" value="1"/>
</dbReference>
<evidence type="ECO:0000256" key="4">
    <source>
        <dbReference type="ARBA" id="ARBA00022801"/>
    </source>
</evidence>
<dbReference type="PANTHER" id="PTHR11070:SF48">
    <property type="entry name" value="ATP-DEPENDENT HELICASE_NUCLEASE SUBUNIT A"/>
    <property type="match status" value="1"/>
</dbReference>
<evidence type="ECO:0000313" key="18">
    <source>
        <dbReference type="Proteomes" id="UP000021369"/>
    </source>
</evidence>
<evidence type="ECO:0000259" key="15">
    <source>
        <dbReference type="PROSITE" id="PS51198"/>
    </source>
</evidence>
<dbReference type="GO" id="GO:0033202">
    <property type="term" value="C:DNA helicase complex"/>
    <property type="evidence" value="ECO:0007669"/>
    <property type="project" value="TreeGrafter"/>
</dbReference>
<evidence type="ECO:0000256" key="9">
    <source>
        <dbReference type="ARBA" id="ARBA00023204"/>
    </source>
</evidence>
<dbReference type="PATRIC" id="fig|1341156.4.peg.2668"/>
<evidence type="ECO:0000256" key="8">
    <source>
        <dbReference type="ARBA" id="ARBA00023125"/>
    </source>
</evidence>
<keyword evidence="9" id="KW-0234">DNA repair</keyword>
<dbReference type="GO" id="GO:0003677">
    <property type="term" value="F:DNA binding"/>
    <property type="evidence" value="ECO:0007669"/>
    <property type="project" value="UniProtKB-KW"/>
</dbReference>
<feature type="domain" description="UvrD-like helicase ATP-binding" evidence="15">
    <location>
        <begin position="3"/>
        <end position="490"/>
    </location>
</feature>
<dbReference type="Proteomes" id="UP000021369">
    <property type="component" value="Unassembled WGS sequence"/>
</dbReference>
<gene>
    <name evidence="17" type="ORF">RASY3_15380</name>
</gene>
<reference evidence="17 18" key="1">
    <citation type="submission" date="2013-06" db="EMBL/GenBank/DDBJ databases">
        <title>Rumen cellulosomics: divergent fiber-degrading strategies revealed by comparative genome-wide analysis of six Ruminococcal strains.</title>
        <authorList>
            <person name="Dassa B."/>
            <person name="Borovok I."/>
            <person name="Lamed R."/>
            <person name="Flint H."/>
            <person name="Yeoman C.J."/>
            <person name="White B."/>
            <person name="Bayer E.A."/>
        </authorList>
    </citation>
    <scope>NUCLEOTIDE SEQUENCE [LARGE SCALE GENOMIC DNA]</scope>
    <source>
        <strain evidence="17 18">SY3</strain>
    </source>
</reference>
<dbReference type="SUPFAM" id="SSF52540">
    <property type="entry name" value="P-loop containing nucleoside triphosphate hydrolases"/>
    <property type="match status" value="1"/>
</dbReference>
<sequence>MSVSWTADQQKAIDSYGRGVTVSAAAGSGKTAVLIERIIRLLTDKEKNIPADRLLAVTFTIDAAAQMRDKLNAAFEKKLREDPENVWVLRQQDLVQLARISTIDSFCFDMVKENLNKFEFTGNLKILGEAECEMIFDTAFEQAAEELCAENIDEYRFLDNFFSVDTGELKYVVKELYSHLRSICHTEKWIRETSENCVSDEFFEMLYENAFSRFEDKLAEAERFVEDARYCFNYIISAGGQEFRFKDHVKTAEENMAICEAVFTGYKLAADHRDSAGFGKIEAEKFKPLRLSGKPPEDVKAIFNDVKERFKQDINAVGTLLYSASRGLALSREHLRENLALAQKLFLAVCRLEKRVEEVSFDIKLEKNAVDFGDIELMTKNLLVRETDDGFERTELAEEIRSGGFYKLIVIDEYQDVNDIQEMIFKAVSDTDDLEVMGNNTFIVGDMKQAIYGFRKTNPELFKNCIDLAVKYGDEKQLEHIGLQKNFRSRGEVIALSNFIFERLMSVGCGQVDYDGNERLEAGAVYTERSCPAEVMLVDAPEEKSAISKEFRCTAQRIREMIDSGEPVCDGGVDRPCRQSDFCILVNTNDNIRQVTQALNDAGLRAFCEDTDGYIKSREISLALDLLRTVDNPMNDIALAAVMMSPVMGFTPDEMTIIRQKCTAVNPRKPDHIYQILAGASREEGTDEKYAKYVDMGSAVLQQKCRSAFEMIESLRYCSMSMSLEKLIRRIFDVADLMGLTSLYLDSAKKRANLRLLMQYAGDYERSGNEGVTGFLRFIDSVSGNDKAFRNAVSVTAGGDSVNVKTYHKSKGLEYPFVFMCTLSKALVRDDSRELIKLHKTMGCAFTLKDKRLNVKRSDLYYDYLDDVITREQKSERMRLFYVGCTRAKEKLIFVLSNEKTGHVTRDKLLEKLRDAVKASARYDRIPADITSAQESILAWTVMCLAKLPERSQLEDWIGMPLDTVPVSESAEGVSVTYHVCEDIAEAETSEEAEKTVYVSADPAIVARLRKKYDMGTERPETRLPSKLTVTEIVASEKAKDQGEKNTEFFPNLPRLSDELDKLTAAEKGTFTHKFMELADYDNMRKSVDEELDRLVKCGGLTAREAKGVYKDKLKTFAESELFDRMMSSPDLRREQKFLASVKDLGLTEKLSEYTTGEGYIQGIADCIFKESDGWVLVDYKTDNFKNTEEMKRYKTQLMLYKAAFELILGEKVKSSYIYSFKLGEGLEFIL</sequence>
<evidence type="ECO:0000256" key="3">
    <source>
        <dbReference type="ARBA" id="ARBA00022763"/>
    </source>
</evidence>
<dbReference type="Pfam" id="PF13361">
    <property type="entry name" value="UvrD_C"/>
    <property type="match status" value="1"/>
</dbReference>
<keyword evidence="3" id="KW-0227">DNA damage</keyword>
<evidence type="ECO:0000313" key="17">
    <source>
        <dbReference type="EMBL" id="EXM37727.1"/>
    </source>
</evidence>
<dbReference type="InterPro" id="IPR027417">
    <property type="entry name" value="P-loop_NTPase"/>
</dbReference>
<evidence type="ECO:0000256" key="11">
    <source>
        <dbReference type="ARBA" id="ARBA00034617"/>
    </source>
</evidence>
<name>A0A011UWY8_RUMAL</name>
<organism evidence="17 18">
    <name type="scientific">Ruminococcus albus SY3</name>
    <dbReference type="NCBI Taxonomy" id="1341156"/>
    <lineage>
        <taxon>Bacteria</taxon>
        <taxon>Bacillati</taxon>
        <taxon>Bacillota</taxon>
        <taxon>Clostridia</taxon>
        <taxon>Eubacteriales</taxon>
        <taxon>Oscillospiraceae</taxon>
        <taxon>Ruminococcus</taxon>
    </lineage>
</organism>
<dbReference type="EMBL" id="JEOB01000004">
    <property type="protein sequence ID" value="EXM37727.1"/>
    <property type="molecule type" value="Genomic_DNA"/>
</dbReference>
<evidence type="ECO:0000256" key="6">
    <source>
        <dbReference type="ARBA" id="ARBA00022839"/>
    </source>
</evidence>
<dbReference type="GO" id="GO:0016887">
    <property type="term" value="F:ATP hydrolysis activity"/>
    <property type="evidence" value="ECO:0007669"/>
    <property type="project" value="RHEA"/>
</dbReference>
<evidence type="ECO:0000256" key="12">
    <source>
        <dbReference type="ARBA" id="ARBA00034808"/>
    </source>
</evidence>
<feature type="domain" description="UvrD-like helicase C-terminal" evidence="16">
    <location>
        <begin position="510"/>
        <end position="812"/>
    </location>
</feature>
<dbReference type="Gene3D" id="1.10.486.10">
    <property type="entry name" value="PCRA, domain 4"/>
    <property type="match status" value="1"/>
</dbReference>
<evidence type="ECO:0000259" key="16">
    <source>
        <dbReference type="PROSITE" id="PS51217"/>
    </source>
</evidence>
<keyword evidence="7 14" id="KW-0067">ATP-binding</keyword>
<evidence type="ECO:0000256" key="13">
    <source>
        <dbReference type="ARBA" id="ARBA00048988"/>
    </source>
</evidence>
<evidence type="ECO:0000256" key="10">
    <source>
        <dbReference type="ARBA" id="ARBA00023235"/>
    </source>
</evidence>
<keyword evidence="2 14" id="KW-0547">Nucleotide-binding</keyword>
<proteinExistence type="predicted"/>
<dbReference type="RefSeq" id="WP_037289573.1">
    <property type="nucleotide sequence ID" value="NZ_JEOB01000004.1"/>
</dbReference>
<dbReference type="OrthoDB" id="9810135at2"/>
<dbReference type="GO" id="GO:0043138">
    <property type="term" value="F:3'-5' DNA helicase activity"/>
    <property type="evidence" value="ECO:0007669"/>
    <property type="project" value="UniProtKB-EC"/>
</dbReference>
<keyword evidence="1" id="KW-0540">Nuclease</keyword>
<feature type="binding site" evidence="14">
    <location>
        <begin position="24"/>
        <end position="31"/>
    </location>
    <ligand>
        <name>ATP</name>
        <dbReference type="ChEBI" id="CHEBI:30616"/>
    </ligand>
</feature>
<evidence type="ECO:0000256" key="7">
    <source>
        <dbReference type="ARBA" id="ARBA00022840"/>
    </source>
</evidence>
<dbReference type="GO" id="GO:0000725">
    <property type="term" value="P:recombinational repair"/>
    <property type="evidence" value="ECO:0007669"/>
    <property type="project" value="TreeGrafter"/>
</dbReference>
<dbReference type="GO" id="GO:0004527">
    <property type="term" value="F:exonuclease activity"/>
    <property type="evidence" value="ECO:0007669"/>
    <property type="project" value="UniProtKB-KW"/>
</dbReference>
<keyword evidence="6" id="KW-0269">Exonuclease</keyword>
<dbReference type="SUPFAM" id="SSF52980">
    <property type="entry name" value="Restriction endonuclease-like"/>
    <property type="match status" value="1"/>
</dbReference>
<dbReference type="AlphaFoldDB" id="A0A011UWY8"/>
<dbReference type="InterPro" id="IPR000212">
    <property type="entry name" value="DNA_helicase_UvrD/REP"/>
</dbReference>
<keyword evidence="4 14" id="KW-0378">Hydrolase</keyword>
<dbReference type="Pfam" id="PF12705">
    <property type="entry name" value="PDDEXK_1"/>
    <property type="match status" value="1"/>
</dbReference>